<dbReference type="InterPro" id="IPR028983">
    <property type="entry name" value="PA2201-like_C"/>
</dbReference>
<name>A0A1V3KS25_9PAST</name>
<evidence type="ECO:0000313" key="3">
    <source>
        <dbReference type="Proteomes" id="UP000188573"/>
    </source>
</evidence>
<dbReference type="Proteomes" id="UP000188573">
    <property type="component" value="Unassembled WGS sequence"/>
</dbReference>
<dbReference type="InterPro" id="IPR015025">
    <property type="entry name" value="PoNi_C"/>
</dbReference>
<dbReference type="SUPFAM" id="SSF140731">
    <property type="entry name" value="PA2201 C-terminal domain-like"/>
    <property type="match status" value="1"/>
</dbReference>
<protein>
    <recommendedName>
        <fullName evidence="1">PoNi C-terminal domain-containing protein</fullName>
    </recommendedName>
</protein>
<accession>A0A1V3KS25</accession>
<organism evidence="2 3">
    <name type="scientific">Rodentibacter ratti</name>
    <dbReference type="NCBI Taxonomy" id="1906745"/>
    <lineage>
        <taxon>Bacteria</taxon>
        <taxon>Pseudomonadati</taxon>
        <taxon>Pseudomonadota</taxon>
        <taxon>Gammaproteobacteria</taxon>
        <taxon>Pasteurellales</taxon>
        <taxon>Pasteurellaceae</taxon>
        <taxon>Rodentibacter</taxon>
    </lineage>
</organism>
<evidence type="ECO:0000313" key="2">
    <source>
        <dbReference type="EMBL" id="OOF80421.1"/>
    </source>
</evidence>
<dbReference type="RefSeq" id="WP_077497965.1">
    <property type="nucleotide sequence ID" value="NZ_MLAG01000067.1"/>
</dbReference>
<reference evidence="2 3" key="1">
    <citation type="submission" date="2016-10" db="EMBL/GenBank/DDBJ databases">
        <title>Rodentibacter gen. nov. and new species.</title>
        <authorList>
            <person name="Christensen H."/>
        </authorList>
    </citation>
    <scope>NUCLEOTIDE SEQUENCE [LARGE SCALE GENOMIC DNA]</scope>
    <source>
        <strain evidence="2 3">Ac81</strain>
    </source>
</reference>
<dbReference type="Gene3D" id="1.10.3920.10">
    <property type="entry name" value="PA2201 C-terminal domain-like"/>
    <property type="match status" value="1"/>
</dbReference>
<evidence type="ECO:0000259" key="1">
    <source>
        <dbReference type="Pfam" id="PF08929"/>
    </source>
</evidence>
<dbReference type="AlphaFoldDB" id="A0A1V3KS25"/>
<dbReference type="Pfam" id="PF08929">
    <property type="entry name" value="PoNi_C"/>
    <property type="match status" value="1"/>
</dbReference>
<feature type="domain" description="PoNi C-terminal" evidence="1">
    <location>
        <begin position="111"/>
        <end position="216"/>
    </location>
</feature>
<proteinExistence type="predicted"/>
<comment type="caution">
    <text evidence="2">The sequence shown here is derived from an EMBL/GenBank/DDBJ whole genome shotgun (WGS) entry which is preliminary data.</text>
</comment>
<keyword evidence="3" id="KW-1185">Reference proteome</keyword>
<dbReference type="EMBL" id="MLAG01000067">
    <property type="protein sequence ID" value="OOF80421.1"/>
    <property type="molecule type" value="Genomic_DNA"/>
</dbReference>
<gene>
    <name evidence="2" type="ORF">BKG92_10510</name>
</gene>
<sequence>IEEQYSYKYSVDNYWMLIRIYYTVGEDIDKLPPLLEKLIESAEIATQFWQENKALLSKERQNTPPYEWHNALNYLNTLGYISMCYLLHREDLLERLLNVILANEDVTGKLDGLIEDLFYYHLKDRPEENWVKYKYAIPFADSINSEGEEQLALLHQYMKDWYKEMVGLSDIEYNTHLTEEQYGYYGYWAFEVAAVIYLEDLDDSDFRQYPYYPKDLVDWARAKKREKEASQKKP</sequence>
<feature type="non-terminal residue" evidence="2">
    <location>
        <position position="1"/>
    </location>
</feature>